<accession>A0A8H6ZU18</accession>
<dbReference type="EMBL" id="JACETU010000006">
    <property type="protein sequence ID" value="KAF7426831.1"/>
    <property type="molecule type" value="Genomic_DNA"/>
</dbReference>
<sequence length="641" mass="69846">MIERSVDVDARMTFFDHDRAILIWYAQSCRSRVDVLLKAASPALLFSTLLILQQSPPSLPALMSVSSPDPESSAARSTSSSASRSISPSASSEYEPHLDGHNSEMCSPKSLARANSARSPSWNLTQAFDSGPEDVSFDDVKRGWDKAVESCQIMLRLRELNTAAEEDAYMLFLEEREAMAKGMLAKIACARLKWGAEVDKSTLRVMEAYVADNLGEFSEEDIEITNLSAASRGQKERGSGGGGVGSGAGASAGADADAGAGDGATDGDVDGAGDGDGDGTGDGDGAGGGGGDGDVAGAGAGGGGGDGTGDGDGADDETGERIVKKPRKSKVATMQLLPEELSEQIKSMNMLGYESVEDRFRCVWVHVSSVEGKLSANDLAKALHGYFYKPLHKSVSEEQALARLIVGYRMVNMEQLDRAFADVKSSYTYGPSWVKSEFMVINNLELEKERIQESEKGSVDLLEGIFLTMAALRLAIDWKSIGETPEGRKWKRATNDALFQFQCHGQLDEFQVLTRRRQEVALRRKWAKDNERLVTRRNKVLGLFKKFGCVILLDPIWSPMVTRTPDFNKLHGCILDNMLTRARRVDDDVEGDDNVPWHTGNDMENRKMLVELVRYFTTDDIANFVDDTVERLEQDAAEVVA</sequence>
<feature type="compositionally biased region" description="Low complexity" evidence="1">
    <location>
        <begin position="72"/>
        <end position="92"/>
    </location>
</feature>
<name>A0A8H6ZU18_PLEOS</name>
<comment type="caution">
    <text evidence="2">The sequence shown here is derived from an EMBL/GenBank/DDBJ whole genome shotgun (WGS) entry which is preliminary data.</text>
</comment>
<keyword evidence="3" id="KW-1185">Reference proteome</keyword>
<dbReference type="Proteomes" id="UP000623687">
    <property type="component" value="Unassembled WGS sequence"/>
</dbReference>
<gene>
    <name evidence="2" type="ORF">PC9H_009200</name>
</gene>
<evidence type="ECO:0000313" key="2">
    <source>
        <dbReference type="EMBL" id="KAF7426831.1"/>
    </source>
</evidence>
<dbReference type="AlphaFoldDB" id="A0A8H6ZU18"/>
<reference evidence="2" key="1">
    <citation type="submission" date="2019-07" db="EMBL/GenBank/DDBJ databases">
        <authorList>
            <person name="Palmer J.M."/>
        </authorList>
    </citation>
    <scope>NUCLEOTIDE SEQUENCE</scope>
    <source>
        <strain evidence="2">PC9</strain>
    </source>
</reference>
<feature type="region of interest" description="Disordered" evidence="1">
    <location>
        <begin position="62"/>
        <end position="110"/>
    </location>
</feature>
<proteinExistence type="predicted"/>
<dbReference type="VEuPathDB" id="FungiDB:PC9H_009200"/>
<protein>
    <submittedName>
        <fullName evidence="2">Uncharacterized protein</fullName>
    </submittedName>
</protein>
<feature type="compositionally biased region" description="Gly residues" evidence="1">
    <location>
        <begin position="282"/>
        <end position="311"/>
    </location>
</feature>
<dbReference type="RefSeq" id="XP_036630135.1">
    <property type="nucleotide sequence ID" value="XM_036778707.1"/>
</dbReference>
<feature type="compositionally biased region" description="Acidic residues" evidence="1">
    <location>
        <begin position="265"/>
        <end position="281"/>
    </location>
</feature>
<dbReference type="GeneID" id="59379018"/>
<dbReference type="OrthoDB" id="3054393at2759"/>
<evidence type="ECO:0000256" key="1">
    <source>
        <dbReference type="SAM" id="MobiDB-lite"/>
    </source>
</evidence>
<feature type="region of interest" description="Disordered" evidence="1">
    <location>
        <begin position="228"/>
        <end position="330"/>
    </location>
</feature>
<feature type="compositionally biased region" description="Gly residues" evidence="1">
    <location>
        <begin position="239"/>
        <end position="250"/>
    </location>
</feature>
<organism evidence="2 3">
    <name type="scientific">Pleurotus ostreatus</name>
    <name type="common">Oyster mushroom</name>
    <name type="synonym">White-rot fungus</name>
    <dbReference type="NCBI Taxonomy" id="5322"/>
    <lineage>
        <taxon>Eukaryota</taxon>
        <taxon>Fungi</taxon>
        <taxon>Dikarya</taxon>
        <taxon>Basidiomycota</taxon>
        <taxon>Agaricomycotina</taxon>
        <taxon>Agaricomycetes</taxon>
        <taxon>Agaricomycetidae</taxon>
        <taxon>Agaricales</taxon>
        <taxon>Pleurotineae</taxon>
        <taxon>Pleurotaceae</taxon>
        <taxon>Pleurotus</taxon>
    </lineage>
</organism>
<evidence type="ECO:0000313" key="3">
    <source>
        <dbReference type="Proteomes" id="UP000623687"/>
    </source>
</evidence>